<dbReference type="InterPro" id="IPR017907">
    <property type="entry name" value="Znf_RING_CS"/>
</dbReference>
<evidence type="ECO:0000256" key="4">
    <source>
        <dbReference type="ARBA" id="ARBA00022723"/>
    </source>
</evidence>
<keyword evidence="6" id="KW-0862">Zinc</keyword>
<dbReference type="InterPro" id="IPR036020">
    <property type="entry name" value="WW_dom_sf"/>
</dbReference>
<dbReference type="PROSITE" id="PS50020">
    <property type="entry name" value="WW_DOMAIN_2"/>
    <property type="match status" value="4"/>
</dbReference>
<dbReference type="PROSITE" id="PS50089">
    <property type="entry name" value="ZF_RING_2"/>
    <property type="match status" value="1"/>
</dbReference>
<proteinExistence type="predicted"/>
<feature type="domain" description="WW" evidence="9">
    <location>
        <begin position="285"/>
        <end position="319"/>
    </location>
</feature>
<dbReference type="GO" id="GO:0005737">
    <property type="term" value="C:cytoplasm"/>
    <property type="evidence" value="ECO:0007669"/>
    <property type="project" value="UniProtKB-SubCell"/>
</dbReference>
<keyword evidence="12" id="KW-1185">Reference proteome</keyword>
<sequence length="400" mass="45018">MAASGGVFAYKHSGQTCRWHVRFPGTTHKDFVASVGNEEREDAEVLLAILRSLEPAERDNKALRDICKKQLSRLQQERWRNDTAPEDAPAASRATSPLQLELDCELCYEVFNETDRAPVVGICGHTFCQACIKQLMGERQSYDCPTCRKTCKSDECAKNIWLVQNLAALLQQRDSVKLSVPACSEPPSAKRQRTERDEPISTVHRQPEFSPQPEREAACPGADHGSSNHGTDSVSSSSQHTWWAVQISSEPPLLPSGWSQCKDAASGRVYYCNERTRQSFWDLPAALPPGWDQALDKSSGRVYYYNERTGERFWDLPAPLPPGWDQALDKSSGRVYYYNARTGERFWDLPAALPPGWDQALDKSRGRVYYYNARTGERSWDLPAALPPGWGQYLDKRSGP</sequence>
<dbReference type="GO" id="GO:0008270">
    <property type="term" value="F:zinc ion binding"/>
    <property type="evidence" value="ECO:0007669"/>
    <property type="project" value="UniProtKB-KW"/>
</dbReference>
<dbReference type="InterPro" id="IPR013083">
    <property type="entry name" value="Znf_RING/FYVE/PHD"/>
</dbReference>
<dbReference type="AlphaFoldDB" id="A0A812U716"/>
<evidence type="ECO:0000256" key="5">
    <source>
        <dbReference type="ARBA" id="ARBA00022771"/>
    </source>
</evidence>
<reference evidence="11" key="1">
    <citation type="submission" date="2021-02" db="EMBL/GenBank/DDBJ databases">
        <authorList>
            <person name="Dougan E. K."/>
            <person name="Rhodes N."/>
            <person name="Thang M."/>
            <person name="Chan C."/>
        </authorList>
    </citation>
    <scope>NUCLEOTIDE SEQUENCE</scope>
</reference>
<dbReference type="InterPro" id="IPR001841">
    <property type="entry name" value="Znf_RING"/>
</dbReference>
<dbReference type="Pfam" id="PF14634">
    <property type="entry name" value="zf-RING_5"/>
    <property type="match status" value="1"/>
</dbReference>
<dbReference type="EMBL" id="CAJNDS010002644">
    <property type="protein sequence ID" value="CAE7555054.1"/>
    <property type="molecule type" value="Genomic_DNA"/>
</dbReference>
<dbReference type="InterPro" id="IPR001202">
    <property type="entry name" value="WW_dom"/>
</dbReference>
<dbReference type="OrthoDB" id="436871at2759"/>
<evidence type="ECO:0000313" key="11">
    <source>
        <dbReference type="EMBL" id="CAE7555054.1"/>
    </source>
</evidence>
<feature type="region of interest" description="Disordered" evidence="8">
    <location>
        <begin position="180"/>
        <end position="236"/>
    </location>
</feature>
<dbReference type="Proteomes" id="UP000604046">
    <property type="component" value="Unassembled WGS sequence"/>
</dbReference>
<dbReference type="InterPro" id="IPR011047">
    <property type="entry name" value="Quinoprotein_ADH-like_sf"/>
</dbReference>
<keyword evidence="5 7" id="KW-0863">Zinc-finger</keyword>
<keyword evidence="2" id="KW-0963">Cytoplasm</keyword>
<dbReference type="PROSITE" id="PS00518">
    <property type="entry name" value="ZF_RING_1"/>
    <property type="match status" value="1"/>
</dbReference>
<dbReference type="InterPro" id="IPR051105">
    <property type="entry name" value="WWC/KIBRA_Hippo_Reg"/>
</dbReference>
<organism evidence="11 12">
    <name type="scientific">Symbiodinium natans</name>
    <dbReference type="NCBI Taxonomy" id="878477"/>
    <lineage>
        <taxon>Eukaryota</taxon>
        <taxon>Sar</taxon>
        <taxon>Alveolata</taxon>
        <taxon>Dinophyceae</taxon>
        <taxon>Suessiales</taxon>
        <taxon>Symbiodiniaceae</taxon>
        <taxon>Symbiodinium</taxon>
    </lineage>
</organism>
<evidence type="ECO:0000313" key="12">
    <source>
        <dbReference type="Proteomes" id="UP000604046"/>
    </source>
</evidence>
<evidence type="ECO:0000259" key="9">
    <source>
        <dbReference type="PROSITE" id="PS50020"/>
    </source>
</evidence>
<gene>
    <name evidence="11" type="primary">Wwp1</name>
    <name evidence="11" type="ORF">SNAT2548_LOCUS31181</name>
</gene>
<evidence type="ECO:0000256" key="2">
    <source>
        <dbReference type="ARBA" id="ARBA00022490"/>
    </source>
</evidence>
<protein>
    <submittedName>
        <fullName evidence="11">Wwp1 protein</fullName>
    </submittedName>
</protein>
<dbReference type="Gene3D" id="2.20.70.10">
    <property type="match status" value="4"/>
</dbReference>
<dbReference type="SUPFAM" id="SSF57850">
    <property type="entry name" value="RING/U-box"/>
    <property type="match status" value="1"/>
</dbReference>
<evidence type="ECO:0000256" key="7">
    <source>
        <dbReference type="PROSITE-ProRule" id="PRU00175"/>
    </source>
</evidence>
<dbReference type="Pfam" id="PF00397">
    <property type="entry name" value="WW"/>
    <property type="match status" value="4"/>
</dbReference>
<dbReference type="PANTHER" id="PTHR14791:SF29">
    <property type="entry name" value="PROTEIN KIBRA"/>
    <property type="match status" value="1"/>
</dbReference>
<evidence type="ECO:0000256" key="1">
    <source>
        <dbReference type="ARBA" id="ARBA00004496"/>
    </source>
</evidence>
<dbReference type="CDD" id="cd00201">
    <property type="entry name" value="WW"/>
    <property type="match status" value="2"/>
</dbReference>
<dbReference type="SUPFAM" id="SSF50998">
    <property type="entry name" value="Quinoprotein alcohol dehydrogenase-like"/>
    <property type="match status" value="1"/>
</dbReference>
<feature type="domain" description="WW" evidence="9">
    <location>
        <begin position="252"/>
        <end position="286"/>
    </location>
</feature>
<keyword evidence="4" id="KW-0479">Metal-binding</keyword>
<feature type="domain" description="WW" evidence="9">
    <location>
        <begin position="318"/>
        <end position="352"/>
    </location>
</feature>
<feature type="domain" description="WW" evidence="9">
    <location>
        <begin position="351"/>
        <end position="385"/>
    </location>
</feature>
<dbReference type="SMART" id="SM00184">
    <property type="entry name" value="RING"/>
    <property type="match status" value="1"/>
</dbReference>
<accession>A0A812U716</accession>
<name>A0A812U716_9DINO</name>
<evidence type="ECO:0000256" key="3">
    <source>
        <dbReference type="ARBA" id="ARBA00022553"/>
    </source>
</evidence>
<comment type="caution">
    <text evidence="11">The sequence shown here is derived from an EMBL/GenBank/DDBJ whole genome shotgun (WGS) entry which is preliminary data.</text>
</comment>
<evidence type="ECO:0000256" key="8">
    <source>
        <dbReference type="SAM" id="MobiDB-lite"/>
    </source>
</evidence>
<feature type="compositionally biased region" description="Polar residues" evidence="8">
    <location>
        <begin position="225"/>
        <end position="236"/>
    </location>
</feature>
<evidence type="ECO:0000256" key="6">
    <source>
        <dbReference type="ARBA" id="ARBA00022833"/>
    </source>
</evidence>
<dbReference type="SUPFAM" id="SSF51045">
    <property type="entry name" value="WW domain"/>
    <property type="match status" value="1"/>
</dbReference>
<dbReference type="SMART" id="SM00456">
    <property type="entry name" value="WW"/>
    <property type="match status" value="4"/>
</dbReference>
<keyword evidence="3" id="KW-0597">Phosphoprotein</keyword>
<dbReference type="Gene3D" id="3.30.40.10">
    <property type="entry name" value="Zinc/RING finger domain, C3HC4 (zinc finger)"/>
    <property type="match status" value="1"/>
</dbReference>
<evidence type="ECO:0000259" key="10">
    <source>
        <dbReference type="PROSITE" id="PS50089"/>
    </source>
</evidence>
<comment type="subcellular location">
    <subcellularLocation>
        <location evidence="1">Cytoplasm</location>
    </subcellularLocation>
</comment>
<feature type="domain" description="RING-type" evidence="10">
    <location>
        <begin position="104"/>
        <end position="148"/>
    </location>
</feature>
<dbReference type="PANTHER" id="PTHR14791">
    <property type="entry name" value="BOMB/KIRA PROTEINS"/>
    <property type="match status" value="1"/>
</dbReference>